<keyword evidence="3 4" id="KW-0408">Iron</keyword>
<evidence type="ECO:0000313" key="6">
    <source>
        <dbReference type="EMBL" id="TDK52977.1"/>
    </source>
</evidence>
<dbReference type="InterPro" id="IPR009056">
    <property type="entry name" value="Cyt_c-like_dom"/>
</dbReference>
<organism evidence="6 7">
    <name type="scientific">Antarcticimicrobium luteum</name>
    <dbReference type="NCBI Taxonomy" id="2547397"/>
    <lineage>
        <taxon>Bacteria</taxon>
        <taxon>Pseudomonadati</taxon>
        <taxon>Pseudomonadota</taxon>
        <taxon>Alphaproteobacteria</taxon>
        <taxon>Rhodobacterales</taxon>
        <taxon>Paracoccaceae</taxon>
        <taxon>Antarcticimicrobium</taxon>
    </lineage>
</organism>
<protein>
    <submittedName>
        <fullName evidence="6">C-type cytochrome</fullName>
    </submittedName>
</protein>
<evidence type="ECO:0000313" key="7">
    <source>
        <dbReference type="Proteomes" id="UP000295301"/>
    </source>
</evidence>
<dbReference type="OrthoDB" id="9811281at2"/>
<reference evidence="6 7" key="1">
    <citation type="submission" date="2019-03" db="EMBL/GenBank/DDBJ databases">
        <title>Ruegeria lutea sp. nov., a novel strain, isolated from marine sediment, the Masan Bay, South Korea.</title>
        <authorList>
            <person name="Kim J."/>
            <person name="Kim D.-Y."/>
            <person name="Lee S.-S."/>
        </authorList>
    </citation>
    <scope>NUCLEOTIDE SEQUENCE [LARGE SCALE GENOMIC DNA]</scope>
    <source>
        <strain evidence="6 7">318-1</strain>
    </source>
</reference>
<dbReference type="SUPFAM" id="SSF46626">
    <property type="entry name" value="Cytochrome c"/>
    <property type="match status" value="2"/>
</dbReference>
<proteinExistence type="predicted"/>
<feature type="domain" description="Cytochrome c" evidence="5">
    <location>
        <begin position="186"/>
        <end position="296"/>
    </location>
</feature>
<evidence type="ECO:0000256" key="2">
    <source>
        <dbReference type="ARBA" id="ARBA00022723"/>
    </source>
</evidence>
<keyword evidence="1 4" id="KW-0349">Heme</keyword>
<dbReference type="PANTHER" id="PTHR35008">
    <property type="entry name" value="BLL4482 PROTEIN-RELATED"/>
    <property type="match status" value="1"/>
</dbReference>
<evidence type="ECO:0000256" key="3">
    <source>
        <dbReference type="ARBA" id="ARBA00023004"/>
    </source>
</evidence>
<dbReference type="GO" id="GO:0020037">
    <property type="term" value="F:heme binding"/>
    <property type="evidence" value="ECO:0007669"/>
    <property type="project" value="InterPro"/>
</dbReference>
<dbReference type="PANTHER" id="PTHR35008:SF8">
    <property type="entry name" value="ALCOHOL DEHYDROGENASE CYTOCHROME C SUBUNIT"/>
    <property type="match status" value="1"/>
</dbReference>
<dbReference type="InterPro" id="IPR036909">
    <property type="entry name" value="Cyt_c-like_dom_sf"/>
</dbReference>
<dbReference type="PROSITE" id="PS51007">
    <property type="entry name" value="CYTC"/>
    <property type="match status" value="2"/>
</dbReference>
<accession>A0A4R5VGV8</accession>
<dbReference type="InterPro" id="IPR051459">
    <property type="entry name" value="Cytochrome_c-type_DH"/>
</dbReference>
<dbReference type="GO" id="GO:0046872">
    <property type="term" value="F:metal ion binding"/>
    <property type="evidence" value="ECO:0007669"/>
    <property type="project" value="UniProtKB-KW"/>
</dbReference>
<dbReference type="AlphaFoldDB" id="A0A4R5VGV8"/>
<evidence type="ECO:0000259" key="5">
    <source>
        <dbReference type="PROSITE" id="PS51007"/>
    </source>
</evidence>
<dbReference type="EMBL" id="SMUV01000031">
    <property type="protein sequence ID" value="TDK52977.1"/>
    <property type="molecule type" value="Genomic_DNA"/>
</dbReference>
<dbReference type="Proteomes" id="UP000295301">
    <property type="component" value="Unassembled WGS sequence"/>
</dbReference>
<gene>
    <name evidence="6" type="ORF">E1832_00955</name>
</gene>
<evidence type="ECO:0000256" key="1">
    <source>
        <dbReference type="ARBA" id="ARBA00022617"/>
    </source>
</evidence>
<dbReference type="Gene3D" id="1.10.760.10">
    <property type="entry name" value="Cytochrome c-like domain"/>
    <property type="match status" value="2"/>
</dbReference>
<dbReference type="GO" id="GO:0009055">
    <property type="term" value="F:electron transfer activity"/>
    <property type="evidence" value="ECO:0007669"/>
    <property type="project" value="InterPro"/>
</dbReference>
<name>A0A4R5VGV8_9RHOB</name>
<sequence length="298" mass="31045">MAAVLRLGFAAIGLIAAGSAALAVWPVGWPVELAELEGNVERGAYLARAGGCIACHSDPASSGRAPLSAGAPIASGFGTFVPPNLTTDPAHGIGAWDIADFAKAVRQGISPGGDPYYPAFPYAFYGDLSDQDIADLWAAFQTVPPVAEPEPDSEVPFPVNQRFGLKLWRAAFLTAPPTAPRPDKTEAWNRGQWLVNGLAHCGACHTDRNLLGGRRMEARLAGSNDLPGGKSAPDITPAALARNGWTVDSLAFALKSGVAPDGDVLGGGMGEVVQQGTAWLTPEDRREMAAYLMNAGDD</sequence>
<keyword evidence="7" id="KW-1185">Reference proteome</keyword>
<feature type="domain" description="Cytochrome c" evidence="5">
    <location>
        <begin position="38"/>
        <end position="144"/>
    </location>
</feature>
<comment type="caution">
    <text evidence="6">The sequence shown here is derived from an EMBL/GenBank/DDBJ whole genome shotgun (WGS) entry which is preliminary data.</text>
</comment>
<keyword evidence="2 4" id="KW-0479">Metal-binding</keyword>
<evidence type="ECO:0000256" key="4">
    <source>
        <dbReference type="PROSITE-ProRule" id="PRU00433"/>
    </source>
</evidence>
<dbReference type="RefSeq" id="WP_133357893.1">
    <property type="nucleotide sequence ID" value="NZ_SMUV01000031.1"/>
</dbReference>